<dbReference type="EMBL" id="BARV01037020">
    <property type="protein sequence ID" value="GAI58467.1"/>
    <property type="molecule type" value="Genomic_DNA"/>
</dbReference>
<proteinExistence type="inferred from homology"/>
<organism evidence="6">
    <name type="scientific">marine sediment metagenome</name>
    <dbReference type="NCBI Taxonomy" id="412755"/>
    <lineage>
        <taxon>unclassified sequences</taxon>
        <taxon>metagenomes</taxon>
        <taxon>ecological metagenomes</taxon>
    </lineage>
</organism>
<dbReference type="GO" id="GO:0043737">
    <property type="term" value="F:deoxyribonuclease V activity"/>
    <property type="evidence" value="ECO:0007669"/>
    <property type="project" value="TreeGrafter"/>
</dbReference>
<evidence type="ECO:0000256" key="3">
    <source>
        <dbReference type="ARBA" id="ARBA00022722"/>
    </source>
</evidence>
<evidence type="ECO:0000256" key="1">
    <source>
        <dbReference type="ARBA" id="ARBA00004496"/>
    </source>
</evidence>
<feature type="non-terminal residue" evidence="6">
    <location>
        <position position="223"/>
    </location>
</feature>
<keyword evidence="4" id="KW-0255">Endonuclease</keyword>
<dbReference type="GO" id="GO:0005737">
    <property type="term" value="C:cytoplasm"/>
    <property type="evidence" value="ECO:0007669"/>
    <property type="project" value="UniProtKB-SubCell"/>
</dbReference>
<dbReference type="HAMAP" id="MF_00801">
    <property type="entry name" value="Endonuclease_5"/>
    <property type="match status" value="1"/>
</dbReference>
<protein>
    <recommendedName>
        <fullName evidence="7">Endonuclease V</fullName>
    </recommendedName>
</protein>
<comment type="subcellular location">
    <subcellularLocation>
        <location evidence="1">Cytoplasm</location>
    </subcellularLocation>
</comment>
<evidence type="ECO:0000256" key="5">
    <source>
        <dbReference type="ARBA" id="ARBA00022801"/>
    </source>
</evidence>
<keyword evidence="5" id="KW-0378">Hydrolase</keyword>
<dbReference type="PANTHER" id="PTHR28511">
    <property type="entry name" value="ENDONUCLEASE V"/>
    <property type="match status" value="1"/>
</dbReference>
<dbReference type="Gene3D" id="3.30.2170.10">
    <property type="entry name" value="archaeoglobus fulgidus dsm 4304 superfamily"/>
    <property type="match status" value="1"/>
</dbReference>
<dbReference type="AlphaFoldDB" id="X1PQH7"/>
<evidence type="ECO:0008006" key="7">
    <source>
        <dbReference type="Google" id="ProtNLM"/>
    </source>
</evidence>
<dbReference type="InterPro" id="IPR007581">
    <property type="entry name" value="Endonuclease-V"/>
</dbReference>
<dbReference type="GO" id="GO:0016891">
    <property type="term" value="F:RNA endonuclease activity producing 5'-phosphomonoesters, hydrolytic mechanism"/>
    <property type="evidence" value="ECO:0007669"/>
    <property type="project" value="TreeGrafter"/>
</dbReference>
<reference evidence="6" key="1">
    <citation type="journal article" date="2014" name="Front. Microbiol.">
        <title>High frequency of phylogenetically diverse reductive dehalogenase-homologous genes in deep subseafloor sedimentary metagenomes.</title>
        <authorList>
            <person name="Kawai M."/>
            <person name="Futagami T."/>
            <person name="Toyoda A."/>
            <person name="Takaki Y."/>
            <person name="Nishi S."/>
            <person name="Hori S."/>
            <person name="Arai W."/>
            <person name="Tsubouchi T."/>
            <person name="Morono Y."/>
            <person name="Uchiyama I."/>
            <person name="Ito T."/>
            <person name="Fujiyama A."/>
            <person name="Inagaki F."/>
            <person name="Takami H."/>
        </authorList>
    </citation>
    <scope>NUCLEOTIDE SEQUENCE</scope>
    <source>
        <strain evidence="6">Expedition CK06-06</strain>
    </source>
</reference>
<keyword evidence="3" id="KW-0540">Nuclease</keyword>
<dbReference type="GO" id="GO:0006281">
    <property type="term" value="P:DNA repair"/>
    <property type="evidence" value="ECO:0007669"/>
    <property type="project" value="InterPro"/>
</dbReference>
<dbReference type="CDD" id="cd06559">
    <property type="entry name" value="Endonuclease_V"/>
    <property type="match status" value="1"/>
</dbReference>
<dbReference type="Pfam" id="PF04493">
    <property type="entry name" value="Endonuclease_5"/>
    <property type="match status" value="1"/>
</dbReference>
<comment type="caution">
    <text evidence="6">The sequence shown here is derived from an EMBL/GenBank/DDBJ whole genome shotgun (WGS) entry which is preliminary data.</text>
</comment>
<evidence type="ECO:0000313" key="6">
    <source>
        <dbReference type="EMBL" id="GAI58467.1"/>
    </source>
</evidence>
<evidence type="ECO:0000256" key="2">
    <source>
        <dbReference type="ARBA" id="ARBA00022490"/>
    </source>
</evidence>
<dbReference type="GO" id="GO:0003727">
    <property type="term" value="F:single-stranded RNA binding"/>
    <property type="evidence" value="ECO:0007669"/>
    <property type="project" value="TreeGrafter"/>
</dbReference>
<sequence>SWQVSVTEALDIQRRLASQVSRSGEVATPRFIAGVDISAQKAQGMATGAVVVLNYPELRLVETKVVQAKLDFPYIPGLLSFRESPLTLAACEKLGVTPDLILVDGQGIAHPRRLGLASHLGLLLNTPTIGCAKSLLCGVHKVPGVEPGSYAEIVDRGEVIGVALRTKLGVKPIYVSIGHKVDLQTAIYWAMKELVEYIAKSIVNAPDDVVVTEETTDQGITIK</sequence>
<accession>X1PQH7</accession>
<name>X1PQH7_9ZZZZ</name>
<dbReference type="PANTHER" id="PTHR28511:SF1">
    <property type="entry name" value="ENDONUCLEASE V"/>
    <property type="match status" value="1"/>
</dbReference>
<feature type="non-terminal residue" evidence="6">
    <location>
        <position position="1"/>
    </location>
</feature>
<keyword evidence="2" id="KW-0963">Cytoplasm</keyword>
<evidence type="ECO:0000256" key="4">
    <source>
        <dbReference type="ARBA" id="ARBA00022759"/>
    </source>
</evidence>
<gene>
    <name evidence="6" type="ORF">S06H3_57365</name>
</gene>
<dbReference type="NCBIfam" id="NF008629">
    <property type="entry name" value="PRK11617.1"/>
    <property type="match status" value="1"/>
</dbReference>